<sequence>MIIVTGATGRLGSLVVSKLLDRVPATEVGVSVRDVGTAAALADRGVRVRAGDFTDPETLGHAFEGADQVLVISAAIRGSRASAASKCAIDAAVAAGASRVLYTSHQMASRNSQFAPAREHAEAEAHLAVQDVASIALRHGFYASTLEHYLPRALQTGELRLPADGPVSWTAHDDLAEADAIALTTPGVLTKTKALTASELLDFADVARIAGEVTGRTIERIVVDDEEWTADVTSQGMPADLAEFTLGMFRAARAGEMAVTDPALEDLIGRPATPARSVIEGILQQVPVLKG</sequence>
<dbReference type="SUPFAM" id="SSF51735">
    <property type="entry name" value="NAD(P)-binding Rossmann-fold domains"/>
    <property type="match status" value="1"/>
</dbReference>
<organism evidence="2 3">
    <name type="scientific">Kribbella yunnanensis</name>
    <dbReference type="NCBI Taxonomy" id="190194"/>
    <lineage>
        <taxon>Bacteria</taxon>
        <taxon>Bacillati</taxon>
        <taxon>Actinomycetota</taxon>
        <taxon>Actinomycetes</taxon>
        <taxon>Propionibacteriales</taxon>
        <taxon>Kribbellaceae</taxon>
        <taxon>Kribbella</taxon>
    </lineage>
</organism>
<name>A0ABN2J0W7_9ACTN</name>
<reference evidence="2 3" key="1">
    <citation type="journal article" date="2019" name="Int. J. Syst. Evol. Microbiol.">
        <title>The Global Catalogue of Microorganisms (GCM) 10K type strain sequencing project: providing services to taxonomists for standard genome sequencing and annotation.</title>
        <authorList>
            <consortium name="The Broad Institute Genomics Platform"/>
            <consortium name="The Broad Institute Genome Sequencing Center for Infectious Disease"/>
            <person name="Wu L."/>
            <person name="Ma J."/>
        </authorList>
    </citation>
    <scope>NUCLEOTIDE SEQUENCE [LARGE SCALE GENOMIC DNA]</scope>
    <source>
        <strain evidence="2 3">JCM 14307</strain>
    </source>
</reference>
<dbReference type="EMBL" id="BAAANF010000026">
    <property type="protein sequence ID" value="GAA1715771.1"/>
    <property type="molecule type" value="Genomic_DNA"/>
</dbReference>
<dbReference type="Gene3D" id="3.40.50.720">
    <property type="entry name" value="NAD(P)-binding Rossmann-like Domain"/>
    <property type="match status" value="1"/>
</dbReference>
<proteinExistence type="predicted"/>
<dbReference type="InterPro" id="IPR036291">
    <property type="entry name" value="NAD(P)-bd_dom_sf"/>
</dbReference>
<evidence type="ECO:0000313" key="2">
    <source>
        <dbReference type="EMBL" id="GAA1715771.1"/>
    </source>
</evidence>
<dbReference type="Pfam" id="PF05368">
    <property type="entry name" value="NmrA"/>
    <property type="match status" value="1"/>
</dbReference>
<dbReference type="InterPro" id="IPR008030">
    <property type="entry name" value="NmrA-like"/>
</dbReference>
<dbReference type="Proteomes" id="UP001500280">
    <property type="component" value="Unassembled WGS sequence"/>
</dbReference>
<dbReference type="RefSeq" id="WP_344163502.1">
    <property type="nucleotide sequence ID" value="NZ_BAAANF010000026.1"/>
</dbReference>
<comment type="caution">
    <text evidence="2">The sequence shown here is derived from an EMBL/GenBank/DDBJ whole genome shotgun (WGS) entry which is preliminary data.</text>
</comment>
<keyword evidence="3" id="KW-1185">Reference proteome</keyword>
<dbReference type="PANTHER" id="PTHR47129:SF1">
    <property type="entry name" value="NMRA-LIKE DOMAIN-CONTAINING PROTEIN"/>
    <property type="match status" value="1"/>
</dbReference>
<feature type="domain" description="NmrA-like" evidence="1">
    <location>
        <begin position="2"/>
        <end position="249"/>
    </location>
</feature>
<protein>
    <submittedName>
        <fullName evidence="2">NAD(P)H-binding protein</fullName>
    </submittedName>
</protein>
<dbReference type="InterPro" id="IPR052718">
    <property type="entry name" value="NmrA-type_oxidoreductase"/>
</dbReference>
<gene>
    <name evidence="2" type="ORF">GCM10009745_75230</name>
</gene>
<accession>A0ABN2J0W7</accession>
<dbReference type="Gene3D" id="3.90.25.10">
    <property type="entry name" value="UDP-galactose 4-epimerase, domain 1"/>
    <property type="match status" value="1"/>
</dbReference>
<evidence type="ECO:0000259" key="1">
    <source>
        <dbReference type="Pfam" id="PF05368"/>
    </source>
</evidence>
<evidence type="ECO:0000313" key="3">
    <source>
        <dbReference type="Proteomes" id="UP001500280"/>
    </source>
</evidence>
<dbReference type="PANTHER" id="PTHR47129">
    <property type="entry name" value="QUINONE OXIDOREDUCTASE 2"/>
    <property type="match status" value="1"/>
</dbReference>